<evidence type="ECO:0000256" key="1">
    <source>
        <dbReference type="SAM" id="Phobius"/>
    </source>
</evidence>
<sequence length="119" mass="13860">MPAPTQARRPRVVRAAVVRRSINYSRVEKIKRKCFGKKKKKMKGDCEEVKKSDYCTPRARWERRRRRRLRRCPFWVNGIAVLIATGSTTGTGGCKKSESKVKTKTLEKIKKRLQNSYSC</sequence>
<dbReference type="AlphaFoldDB" id="A0A4U8V127"/>
<protein>
    <submittedName>
        <fullName evidence="2">Uncharacterized protein</fullName>
    </submittedName>
</protein>
<comment type="caution">
    <text evidence="2">The sequence shown here is derived from an EMBL/GenBank/DDBJ whole genome shotgun (WGS) entry which is preliminary data.</text>
</comment>
<keyword evidence="1" id="KW-0812">Transmembrane</keyword>
<keyword evidence="1" id="KW-1133">Transmembrane helix</keyword>
<keyword evidence="3" id="KW-1185">Reference proteome</keyword>
<accession>A0A4U8V127</accession>
<keyword evidence="1" id="KW-0472">Membrane</keyword>
<gene>
    <name evidence="2" type="ORF">L596_006094</name>
</gene>
<organism evidence="2 3">
    <name type="scientific">Steinernema carpocapsae</name>
    <name type="common">Entomopathogenic nematode</name>
    <dbReference type="NCBI Taxonomy" id="34508"/>
    <lineage>
        <taxon>Eukaryota</taxon>
        <taxon>Metazoa</taxon>
        <taxon>Ecdysozoa</taxon>
        <taxon>Nematoda</taxon>
        <taxon>Chromadorea</taxon>
        <taxon>Rhabditida</taxon>
        <taxon>Tylenchina</taxon>
        <taxon>Panagrolaimomorpha</taxon>
        <taxon>Strongyloidoidea</taxon>
        <taxon>Steinernematidae</taxon>
        <taxon>Steinernema</taxon>
    </lineage>
</organism>
<dbReference type="Proteomes" id="UP000298663">
    <property type="component" value="Unassembled WGS sequence"/>
</dbReference>
<feature type="transmembrane region" description="Helical" evidence="1">
    <location>
        <begin position="74"/>
        <end position="93"/>
    </location>
</feature>
<reference evidence="2 3" key="1">
    <citation type="journal article" date="2015" name="Genome Biol.">
        <title>Comparative genomics of Steinernema reveals deeply conserved gene regulatory networks.</title>
        <authorList>
            <person name="Dillman A.R."/>
            <person name="Macchietto M."/>
            <person name="Porter C.F."/>
            <person name="Rogers A."/>
            <person name="Williams B."/>
            <person name="Antoshechkin I."/>
            <person name="Lee M.M."/>
            <person name="Goodwin Z."/>
            <person name="Lu X."/>
            <person name="Lewis E.E."/>
            <person name="Goodrich-Blair H."/>
            <person name="Stock S.P."/>
            <person name="Adams B.J."/>
            <person name="Sternberg P.W."/>
            <person name="Mortazavi A."/>
        </authorList>
    </citation>
    <scope>NUCLEOTIDE SEQUENCE [LARGE SCALE GENOMIC DNA]</scope>
    <source>
        <strain evidence="2 3">ALL</strain>
    </source>
</reference>
<reference evidence="2 3" key="2">
    <citation type="journal article" date="2019" name="G3 (Bethesda)">
        <title>Hybrid Assembly of the Genome of the Entomopathogenic Nematode Steinernema carpocapsae Identifies the X-Chromosome.</title>
        <authorList>
            <person name="Serra L."/>
            <person name="Macchietto M."/>
            <person name="Macias-Munoz A."/>
            <person name="McGill C.J."/>
            <person name="Rodriguez I.M."/>
            <person name="Rodriguez B."/>
            <person name="Murad R."/>
            <person name="Mortazavi A."/>
        </authorList>
    </citation>
    <scope>NUCLEOTIDE SEQUENCE [LARGE SCALE GENOMIC DNA]</scope>
    <source>
        <strain evidence="2 3">ALL</strain>
    </source>
</reference>
<proteinExistence type="predicted"/>
<name>A0A4U8V127_STECR</name>
<evidence type="ECO:0000313" key="3">
    <source>
        <dbReference type="Proteomes" id="UP000298663"/>
    </source>
</evidence>
<evidence type="ECO:0000313" key="2">
    <source>
        <dbReference type="EMBL" id="TMS39596.1"/>
    </source>
</evidence>
<dbReference type="EMBL" id="AZBU02000001">
    <property type="protein sequence ID" value="TMS39596.1"/>
    <property type="molecule type" value="Genomic_DNA"/>
</dbReference>